<evidence type="ECO:0000256" key="1">
    <source>
        <dbReference type="ARBA" id="ARBA00003236"/>
    </source>
</evidence>
<dbReference type="PANTHER" id="PTHR34216:SF7">
    <property type="entry name" value="POLY-BETA-1,6-N-ACETYL-D-GLUCOSAMINE N-DEACETYLASE"/>
    <property type="match status" value="1"/>
</dbReference>
<dbReference type="InterPro" id="IPR002509">
    <property type="entry name" value="NODB_dom"/>
</dbReference>
<comment type="function">
    <text evidence="1">Is involved in generating a small heat-stable compound (Nod), an acylated oligomer of N-acetylglucosamine, that stimulates mitosis in various plant protoplasts.</text>
</comment>
<evidence type="ECO:0000313" key="7">
    <source>
        <dbReference type="EMBL" id="SFV34845.1"/>
    </source>
</evidence>
<dbReference type="EMBL" id="FPCK01000002">
    <property type="protein sequence ID" value="SFV34845.1"/>
    <property type="molecule type" value="Genomic_DNA"/>
</dbReference>
<evidence type="ECO:0000256" key="5">
    <source>
        <dbReference type="ARBA" id="ARBA00032976"/>
    </source>
</evidence>
<protein>
    <recommendedName>
        <fullName evidence="3">Chitooligosaccharide deacetylase</fullName>
    </recommendedName>
    <alternativeName>
        <fullName evidence="5">Nodulation protein B</fullName>
    </alternativeName>
</protein>
<evidence type="ECO:0000256" key="4">
    <source>
        <dbReference type="ARBA" id="ARBA00022729"/>
    </source>
</evidence>
<sequence length="346" mass="39179">MSVKYTAIRAAFELLWLSGLPRLSRMLSQSRGVIFTLHRVLPQEPEPFSPNAILQVRPDFLDYVIERVRALGADIVTLDEAIDRLAAPARPRPFIVLTFDDAYRDNLHYALPILRKHEAPFTLYVPTAFADGVGQLWWQAIEDIIARQEAVAFTENDEVEFVPTATRAQKEDAFSRLYWHLRKLPEPQRLAVLAEFTAKYGYDMERQCRDLIMTWQELRLFAGEPLCTIGAHTVNHYELAKISEDDARQEMIRSVDVIHAEFGLKPAHFSYPLGGPLSCGPREFRLANDLGFRTAVTTRPGGLYPRHLNQLTALPRVSLNGLFQQGRYVDVLASGGLMTMLGKLSG</sequence>
<evidence type="ECO:0000256" key="2">
    <source>
        <dbReference type="ARBA" id="ARBA00010973"/>
    </source>
</evidence>
<feature type="domain" description="NodB homology" evidence="6">
    <location>
        <begin position="93"/>
        <end position="346"/>
    </location>
</feature>
<keyword evidence="4" id="KW-0732">Signal</keyword>
<accession>A0A1I7NJI9</accession>
<dbReference type="STRING" id="429728.SAMN05216456_2005"/>
<dbReference type="PROSITE" id="PS51677">
    <property type="entry name" value="NODB"/>
    <property type="match status" value="1"/>
</dbReference>
<dbReference type="PANTHER" id="PTHR34216">
    <property type="match status" value="1"/>
</dbReference>
<evidence type="ECO:0000256" key="3">
    <source>
        <dbReference type="ARBA" id="ARBA00020071"/>
    </source>
</evidence>
<dbReference type="Proteomes" id="UP000199074">
    <property type="component" value="Unassembled WGS sequence"/>
</dbReference>
<keyword evidence="8" id="KW-1185">Reference proteome</keyword>
<dbReference type="SUPFAM" id="SSF88713">
    <property type="entry name" value="Glycoside hydrolase/deacetylase"/>
    <property type="match status" value="1"/>
</dbReference>
<dbReference type="GO" id="GO:0005975">
    <property type="term" value="P:carbohydrate metabolic process"/>
    <property type="evidence" value="ECO:0007669"/>
    <property type="project" value="InterPro"/>
</dbReference>
<organism evidence="7 8">
    <name type="scientific">Devosia crocina</name>
    <dbReference type="NCBI Taxonomy" id="429728"/>
    <lineage>
        <taxon>Bacteria</taxon>
        <taxon>Pseudomonadati</taxon>
        <taxon>Pseudomonadota</taxon>
        <taxon>Alphaproteobacteria</taxon>
        <taxon>Hyphomicrobiales</taxon>
        <taxon>Devosiaceae</taxon>
        <taxon>Devosia</taxon>
    </lineage>
</organism>
<dbReference type="CDD" id="cd10968">
    <property type="entry name" value="CE4_Mlr8448_like_5s"/>
    <property type="match status" value="1"/>
</dbReference>
<gene>
    <name evidence="7" type="ORF">SAMN05216456_2005</name>
</gene>
<name>A0A1I7NJI9_9HYPH</name>
<dbReference type="InterPro" id="IPR011330">
    <property type="entry name" value="Glyco_hydro/deAcase_b/a-brl"/>
</dbReference>
<proteinExistence type="inferred from homology"/>
<dbReference type="InterPro" id="IPR051398">
    <property type="entry name" value="Polysacch_Deacetylase"/>
</dbReference>
<dbReference type="Pfam" id="PF01522">
    <property type="entry name" value="Polysacc_deac_1"/>
    <property type="match status" value="2"/>
</dbReference>
<dbReference type="Gene3D" id="3.20.20.370">
    <property type="entry name" value="Glycoside hydrolase/deacetylase"/>
    <property type="match status" value="1"/>
</dbReference>
<dbReference type="OrthoDB" id="9782872at2"/>
<evidence type="ECO:0000313" key="8">
    <source>
        <dbReference type="Proteomes" id="UP000199074"/>
    </source>
</evidence>
<dbReference type="AlphaFoldDB" id="A0A1I7NJI9"/>
<dbReference type="RefSeq" id="WP_092424129.1">
    <property type="nucleotide sequence ID" value="NZ_FPCK01000002.1"/>
</dbReference>
<reference evidence="7 8" key="1">
    <citation type="submission" date="2016-10" db="EMBL/GenBank/DDBJ databases">
        <authorList>
            <person name="de Groot N.N."/>
        </authorList>
    </citation>
    <scope>NUCLEOTIDE SEQUENCE [LARGE SCALE GENOMIC DNA]</scope>
    <source>
        <strain evidence="7 8">IPL20</strain>
    </source>
</reference>
<dbReference type="GO" id="GO:0016810">
    <property type="term" value="F:hydrolase activity, acting on carbon-nitrogen (but not peptide) bonds"/>
    <property type="evidence" value="ECO:0007669"/>
    <property type="project" value="InterPro"/>
</dbReference>
<comment type="similarity">
    <text evidence="2">Belongs to the polysaccharide deacetylase family.</text>
</comment>
<evidence type="ECO:0000259" key="6">
    <source>
        <dbReference type="PROSITE" id="PS51677"/>
    </source>
</evidence>